<keyword evidence="18" id="KW-0511">Multifunctional enzyme</keyword>
<dbReference type="InterPro" id="IPR013792">
    <property type="entry name" value="RNA3'P_cycl/enolpyr_Trfase_a/b"/>
</dbReference>
<evidence type="ECO:0000256" key="10">
    <source>
        <dbReference type="ARBA" id="ARBA00022741"/>
    </source>
</evidence>
<dbReference type="InterPro" id="IPR023000">
    <property type="entry name" value="Shikimate_kinase_CS"/>
</dbReference>
<dbReference type="Pfam" id="PF08501">
    <property type="entry name" value="Shikimate_dh_N"/>
    <property type="match status" value="1"/>
</dbReference>
<dbReference type="PANTHER" id="PTHR21090:SF5">
    <property type="entry name" value="PENTAFUNCTIONAL AROM POLYPEPTIDE"/>
    <property type="match status" value="1"/>
</dbReference>
<dbReference type="Gene3D" id="3.40.50.10860">
    <property type="entry name" value="Leucine Dehydrogenase, chain A, domain 1"/>
    <property type="match status" value="1"/>
</dbReference>
<evidence type="ECO:0000256" key="5">
    <source>
        <dbReference type="ARBA" id="ARBA00009948"/>
    </source>
</evidence>
<comment type="catalytic activity">
    <reaction evidence="19">
        <text>3-phosphoshikimate + phosphoenolpyruvate = 5-O-(1-carboxyvinyl)-3-phosphoshikimate + phosphate</text>
        <dbReference type="Rhea" id="RHEA:21256"/>
        <dbReference type="ChEBI" id="CHEBI:43474"/>
        <dbReference type="ChEBI" id="CHEBI:57701"/>
        <dbReference type="ChEBI" id="CHEBI:58702"/>
        <dbReference type="ChEBI" id="CHEBI:145989"/>
        <dbReference type="EC" id="2.5.1.19"/>
    </reaction>
    <physiologicalReaction direction="left-to-right" evidence="19">
        <dbReference type="Rhea" id="RHEA:21257"/>
    </physiologicalReaction>
</comment>
<dbReference type="InterPro" id="IPR022893">
    <property type="entry name" value="Shikimate_DH_fam"/>
</dbReference>
<comment type="similarity">
    <text evidence="21">In the N-terminal section; belongs to the dehydroquinate synthase family.</text>
</comment>
<dbReference type="NCBIfam" id="TIGR01093">
    <property type="entry name" value="aroD"/>
    <property type="match status" value="1"/>
</dbReference>
<dbReference type="InterPro" id="IPR001381">
    <property type="entry name" value="DHquinase_I"/>
</dbReference>
<evidence type="ECO:0000256" key="12">
    <source>
        <dbReference type="ARBA" id="ARBA00022833"/>
    </source>
</evidence>
<evidence type="ECO:0000256" key="15">
    <source>
        <dbReference type="ARBA" id="ARBA00023002"/>
    </source>
</evidence>
<dbReference type="SUPFAM" id="SSF53223">
    <property type="entry name" value="Aminoacid dehydrogenase-like, N-terminal domain"/>
    <property type="match status" value="1"/>
</dbReference>
<comment type="subunit">
    <text evidence="21">Homodimer.</text>
</comment>
<dbReference type="NCBIfam" id="TIGR01357">
    <property type="entry name" value="aroB"/>
    <property type="match status" value="1"/>
</dbReference>
<comment type="similarity">
    <text evidence="21">In the C-terminal section; belongs to the shikimate dehydrogenase family.</text>
</comment>
<evidence type="ECO:0000256" key="9">
    <source>
        <dbReference type="ARBA" id="ARBA00022723"/>
    </source>
</evidence>
<dbReference type="UniPathway" id="UPA00053">
    <property type="reaction ID" value="UER00085"/>
</dbReference>
<dbReference type="Pfam" id="PF00275">
    <property type="entry name" value="EPSP_synthase"/>
    <property type="match status" value="1"/>
</dbReference>
<dbReference type="GO" id="GO:0046872">
    <property type="term" value="F:metal ion binding"/>
    <property type="evidence" value="ECO:0007669"/>
    <property type="project" value="UniProtKB-KW"/>
</dbReference>
<evidence type="ECO:0000259" key="26">
    <source>
        <dbReference type="Pfam" id="PF18317"/>
    </source>
</evidence>
<keyword evidence="8 21" id="KW-0808">Transferase</keyword>
<dbReference type="HAMAP" id="MF_00109">
    <property type="entry name" value="Shikimate_kinase"/>
    <property type="match status" value="1"/>
</dbReference>
<dbReference type="InterPro" id="IPR013785">
    <property type="entry name" value="Aldolase_TIM"/>
</dbReference>
<evidence type="ECO:0000313" key="28">
    <source>
        <dbReference type="EMBL" id="CAD9008265.1"/>
    </source>
</evidence>
<dbReference type="InterPro" id="IPR036968">
    <property type="entry name" value="Enolpyruvate_Tfrase_sf"/>
</dbReference>
<feature type="domain" description="3-dehydroquinate synthase C-terminal" evidence="27">
    <location>
        <begin position="182"/>
        <end position="324"/>
    </location>
</feature>
<dbReference type="FunFam" id="3.20.20.70:FF:000135">
    <property type="entry name" value="Pentafunctional AROM polypeptide"/>
    <property type="match status" value="1"/>
</dbReference>
<evidence type="ECO:0000259" key="27">
    <source>
        <dbReference type="Pfam" id="PF24621"/>
    </source>
</evidence>
<dbReference type="GO" id="GO:0003855">
    <property type="term" value="F:3-dehydroquinate dehydratase activity"/>
    <property type="evidence" value="ECO:0007669"/>
    <property type="project" value="UniProtKB-EC"/>
</dbReference>
<dbReference type="GO" id="GO:0009073">
    <property type="term" value="P:aromatic amino acid family biosynthetic process"/>
    <property type="evidence" value="ECO:0007669"/>
    <property type="project" value="UniProtKB-KW"/>
</dbReference>
<dbReference type="HAMAP" id="MF_00210">
    <property type="entry name" value="EPSP_synth"/>
    <property type="match status" value="1"/>
</dbReference>
<name>A0A7S1NAR1_9EUGL</name>
<comment type="subcellular location">
    <subcellularLocation>
        <location evidence="21">Cytoplasm</location>
    </subcellularLocation>
</comment>
<comment type="similarity">
    <text evidence="21">In the 4th section; belongs to the type-I 3-dehydroquinase family.</text>
</comment>
<comment type="similarity">
    <text evidence="21">In the 3rd section; belongs to the shikimate kinase family.</text>
</comment>
<dbReference type="InterPro" id="IPR041121">
    <property type="entry name" value="SDH_C"/>
</dbReference>
<comment type="catalytic activity">
    <reaction evidence="21">
        <text>3-dehydroquinate = 3-dehydroshikimate + H2O</text>
        <dbReference type="Rhea" id="RHEA:21096"/>
        <dbReference type="ChEBI" id="CHEBI:15377"/>
        <dbReference type="ChEBI" id="CHEBI:16630"/>
        <dbReference type="ChEBI" id="CHEBI:32364"/>
        <dbReference type="EC" id="4.2.1.10"/>
    </reaction>
</comment>
<dbReference type="CDD" id="cd00502">
    <property type="entry name" value="DHQase_I"/>
    <property type="match status" value="1"/>
</dbReference>
<dbReference type="Pfam" id="PF18317">
    <property type="entry name" value="SDH_C"/>
    <property type="match status" value="1"/>
</dbReference>
<comment type="catalytic activity">
    <reaction evidence="21">
        <text>7-phospho-2-dehydro-3-deoxy-D-arabino-heptonate = 3-dehydroquinate + phosphate</text>
        <dbReference type="Rhea" id="RHEA:21968"/>
        <dbReference type="ChEBI" id="CHEBI:32364"/>
        <dbReference type="ChEBI" id="CHEBI:43474"/>
        <dbReference type="ChEBI" id="CHEBI:58394"/>
        <dbReference type="EC" id="4.2.3.4"/>
    </reaction>
</comment>
<feature type="domain" description="SDH C-terminal" evidence="26">
    <location>
        <begin position="1453"/>
        <end position="1482"/>
    </location>
</feature>
<dbReference type="SUPFAM" id="SSF56796">
    <property type="entry name" value="Dehydroquinate synthase-like"/>
    <property type="match status" value="1"/>
</dbReference>
<dbReference type="InterPro" id="IPR016037">
    <property type="entry name" value="DHQ_synth_AroB"/>
</dbReference>
<keyword evidence="17 21" id="KW-0456">Lyase</keyword>
<dbReference type="InterPro" id="IPR046346">
    <property type="entry name" value="Aminoacid_DH-like_N_sf"/>
</dbReference>
<evidence type="ECO:0000256" key="3">
    <source>
        <dbReference type="ARBA" id="ARBA00006477"/>
    </source>
</evidence>
<protein>
    <recommendedName>
        <fullName evidence="21">Pentafunctional AROM polypeptide</fullName>
    </recommendedName>
    <domain>
        <recommendedName>
            <fullName evidence="21">3-dehydroquinate synthase</fullName>
            <shortName evidence="21">DHQS</shortName>
            <ecNumber evidence="21">4.2.3.4</ecNumber>
        </recommendedName>
    </domain>
    <domain>
        <recommendedName>
            <fullName evidence="21">3-phosphoshikimate 1-carboxyvinyltransferase</fullName>
            <ecNumber evidence="21">2.5.1.19</ecNumber>
        </recommendedName>
    </domain>
    <domain>
        <recommendedName>
            <fullName evidence="21">Shikimate kinase</fullName>
            <shortName evidence="21">SK</shortName>
            <ecNumber evidence="21">2.7.1.71</ecNumber>
        </recommendedName>
    </domain>
    <domain>
        <recommendedName>
            <fullName evidence="21">3-dehydroquinate dehydratase</fullName>
            <shortName evidence="21">3-dehydroquinase</shortName>
            <ecNumber evidence="21">4.2.1.10</ecNumber>
        </recommendedName>
    </domain>
    <domain>
        <recommendedName>
            <fullName evidence="21">Shikimate dehydrogenase</fullName>
            <ecNumber evidence="21">1.1.1.25</ecNumber>
        </recommendedName>
    </domain>
</protein>
<dbReference type="SUPFAM" id="SSF55205">
    <property type="entry name" value="EPT/RTPC-like"/>
    <property type="match status" value="1"/>
</dbReference>
<dbReference type="InterPro" id="IPR000623">
    <property type="entry name" value="Shikimate_kinase/TSH1"/>
</dbReference>
<dbReference type="PROSITE" id="PS00885">
    <property type="entry name" value="EPSP_SYNTHASE_2"/>
    <property type="match status" value="1"/>
</dbReference>
<reference evidence="28" key="1">
    <citation type="submission" date="2021-01" db="EMBL/GenBank/DDBJ databases">
        <authorList>
            <person name="Corre E."/>
            <person name="Pelletier E."/>
            <person name="Niang G."/>
            <person name="Scheremetjew M."/>
            <person name="Finn R."/>
            <person name="Kale V."/>
            <person name="Holt S."/>
            <person name="Cochrane G."/>
            <person name="Meng A."/>
            <person name="Brown T."/>
            <person name="Cohen L."/>
        </authorList>
    </citation>
    <scope>NUCLEOTIDE SEQUENCE</scope>
    <source>
        <strain evidence="28">NIES-381</strain>
    </source>
</reference>
<dbReference type="GO" id="GO:0004765">
    <property type="term" value="F:shikimate kinase activity"/>
    <property type="evidence" value="ECO:0007669"/>
    <property type="project" value="UniProtKB-EC"/>
</dbReference>
<keyword evidence="13" id="KW-0067">ATP-binding</keyword>
<dbReference type="InterPro" id="IPR030960">
    <property type="entry name" value="DHQS/DOIS_N"/>
</dbReference>
<comment type="pathway">
    <text evidence="1 21">Metabolic intermediate biosynthesis; chorismate biosynthesis; chorismate from D-erythrose 4-phosphate and phosphoenolpyruvate: step 6/7.</text>
</comment>
<evidence type="ECO:0000256" key="8">
    <source>
        <dbReference type="ARBA" id="ARBA00022679"/>
    </source>
</evidence>
<evidence type="ECO:0000256" key="18">
    <source>
        <dbReference type="ARBA" id="ARBA00023268"/>
    </source>
</evidence>
<dbReference type="EC" id="2.7.1.71" evidence="21"/>
<dbReference type="FunFam" id="3.40.50.1970:FF:000007">
    <property type="entry name" value="Pentafunctional AROM polypeptide"/>
    <property type="match status" value="1"/>
</dbReference>
<evidence type="ECO:0000259" key="24">
    <source>
        <dbReference type="Pfam" id="PF01761"/>
    </source>
</evidence>
<comment type="cofactor">
    <cofactor evidence="21">
        <name>Zn(2+)</name>
        <dbReference type="ChEBI" id="CHEBI:29105"/>
    </cofactor>
    <text evidence="21">Binds 2 Zn(2+) ions per subunit.</text>
</comment>
<feature type="domain" description="Shikimate dehydrogenase substrate binding N-terminal" evidence="25">
    <location>
        <begin position="1230"/>
        <end position="1310"/>
    </location>
</feature>
<evidence type="ECO:0000259" key="23">
    <source>
        <dbReference type="Pfam" id="PF01488"/>
    </source>
</evidence>
<dbReference type="Pfam" id="PF24621">
    <property type="entry name" value="DHQS_C"/>
    <property type="match status" value="1"/>
</dbReference>
<dbReference type="GO" id="GO:0003866">
    <property type="term" value="F:3-phosphoshikimate 1-carboxyvinyltransferase activity"/>
    <property type="evidence" value="ECO:0007669"/>
    <property type="project" value="UniProtKB-EC"/>
</dbReference>
<sequence length="1488" mass="160533">MPFQKVSILGKESIYVGNSFFDAIPTDLIQAVKAAKYAVVTDENLEKLGYLDKLKASFEKQGITLLVQVLPPGEQTKCRAVKEQIENFLLASHCGRDTCIIALGGGVVGDLTGFVAATFMRGVPFVQIPTSLLAMVDSSIGGKTGIDTPHGKNLLGSFHQPARIYIDMDFLQTLPDRQLWNGMAEVVKTAAIWDADAFAELEADYEKVADRDPATLTTIIRRCAAIKAQVVTEDEKEGGLRGLLNFGHSIGHAIEALMQPGMLHGEAVSIGCVKEAELARHLGLLTPASVGRLIRCLEAYHLPIHMPKLTIPDLMEKMCVDKKNKGGKKYIVLLDAIGSCHMRKPVPVEDPLIEFILSPSVLVHPAKGPVNCTITVPGSKSGSNRALLLAALGEGTCEMDGLLFSDDTQVMLDALAKLGACKFQWKDGGKILHITGNGGNLKIPSSEIYLGNAGTASRFLTTVCNYVKGQGHTVITGDKRMQERPAGPLVNALRANGCGIEYLNKEGCLPLKIKSDSFKGGVVELSAKVSSQYVSSVLISAPYAQEEVTLQLVGEVVSPIYIDMTVQMMRHFGGVVEKKADNLYVVSQQKYKLPAKYSVESDASSSTYPLCIAAITGGCVKVMNVGSESMQGDAGFCRLLEKMGCEVEQTVEYTQVKAPADGVLKPIEIDMGDLTDAFMGAAVLMAVAPGQSKIFGIANQRVKECNRIQVMREELAKCGVVCTELPDGLVINGVPADQVRGASIKCYNDHRIAMSFAVLGCRVPGMVMLEKHCVEKTYPAFWDDLRNVMGVSVAAGPEHSAPPPTAAAAAAAPAPDAAETVVLIGMRGAGKTTLGKAAAAALGRQFLDLDHVFEAKHGPIMDFVGANGWEAFRALEAEVIADAVKAHPTGHIIACGGGIVETPAGRAALKKLKKVVEVRRDIDDVCTYLRSDSNRPSLGEEPEVIFKRRDPLYVECSQYQFNIAKGDADWKAIEKEMVGLVRRIGGEAATVDPSKPSYFLSLVFPNYTSQMKLIPTVVKGSHAIEARIDLLESHDKVFIAEQLSALRRCSDLPIVYTVRSLGQAGKFPEDEDRIFDLVNYGIRLGCEYVDMETCWSQVNRDKVLSNKGCSKIIASFHDPAGLCSWPDIKMHFEEASHKGKADVIKIIGMAKTIEDVFGLRQVISELEVSQPIIAMCMGEQGKLSRALNTFLTPVTHPALPMKAAPGQLSVKEIHQIRAQIGILPAKNFYLFGSPISQSMSPTMHNTGFQTLGLPHNYSLSESEDPEHVRNVLQDPAFGGASVTIPHKQNVQPFLQALTASATAIGAVNTIIPQPDGTLLGENTDWLAMRTLTVKKLALSNRSASVGIVLGAGGTARAAMYTLQQLNLKTYYIYNRTAEKAQELAKEFGGVAITSLDGLKDMDVVIGTIPASAQSEYPASLFANKPVAVDLAYRPRRTPLLQQAAAAGCETVEGIDLLIEQGLFQFQLWTGCIAPREEITEAVYLGYGE</sequence>
<dbReference type="Gene3D" id="3.40.50.1970">
    <property type="match status" value="1"/>
</dbReference>
<dbReference type="InterPro" id="IPR036291">
    <property type="entry name" value="NAD(P)-bd_dom_sf"/>
</dbReference>
<keyword evidence="7 21" id="KW-0028">Amino-acid biosynthesis</keyword>
<dbReference type="EC" id="2.5.1.19" evidence="21"/>
<dbReference type="EMBL" id="HBGA01052644">
    <property type="protein sequence ID" value="CAD9008265.1"/>
    <property type="molecule type" value="Transcribed_RNA"/>
</dbReference>
<dbReference type="Gene3D" id="1.20.1090.10">
    <property type="entry name" value="Dehydroquinate synthase-like - alpha domain"/>
    <property type="match status" value="1"/>
</dbReference>
<dbReference type="EC" id="1.1.1.25" evidence="21"/>
<evidence type="ECO:0000256" key="2">
    <source>
        <dbReference type="ARBA" id="ARBA00004842"/>
    </source>
</evidence>
<dbReference type="InterPro" id="IPR031322">
    <property type="entry name" value="Shikimate/glucono_kinase"/>
</dbReference>
<evidence type="ECO:0000256" key="14">
    <source>
        <dbReference type="ARBA" id="ARBA00022857"/>
    </source>
</evidence>
<comment type="catalytic activity">
    <reaction evidence="20 21">
        <text>shikimate + ATP = 3-phosphoshikimate + ADP + H(+)</text>
        <dbReference type="Rhea" id="RHEA:13121"/>
        <dbReference type="ChEBI" id="CHEBI:15378"/>
        <dbReference type="ChEBI" id="CHEBI:30616"/>
        <dbReference type="ChEBI" id="CHEBI:36208"/>
        <dbReference type="ChEBI" id="CHEBI:145989"/>
        <dbReference type="ChEBI" id="CHEBI:456216"/>
        <dbReference type="EC" id="2.7.1.71"/>
    </reaction>
</comment>
<dbReference type="PRINTS" id="PR01100">
    <property type="entry name" value="SHIKIMTKNASE"/>
</dbReference>
<dbReference type="CDD" id="cd01065">
    <property type="entry name" value="NAD_bind_Shikimate_DH"/>
    <property type="match status" value="1"/>
</dbReference>
<comment type="pathway">
    <text evidence="21">Metabolic intermediate biosynthesis; chorismate biosynthesis; chorismate from D-erythrose 4-phosphate and phosphoenolpyruvate: step 4/7.</text>
</comment>
<evidence type="ECO:0000256" key="1">
    <source>
        <dbReference type="ARBA" id="ARBA00004811"/>
    </source>
</evidence>
<dbReference type="PIRSF" id="PIRSF000514">
    <property type="entry name" value="Pentafunct_AroM"/>
    <property type="match status" value="1"/>
</dbReference>
<evidence type="ECO:0000256" key="19">
    <source>
        <dbReference type="ARBA" id="ARBA00044633"/>
    </source>
</evidence>
<dbReference type="Pfam" id="PF01202">
    <property type="entry name" value="SKI"/>
    <property type="match status" value="1"/>
</dbReference>
<dbReference type="GO" id="GO:0005524">
    <property type="term" value="F:ATP binding"/>
    <property type="evidence" value="ECO:0007669"/>
    <property type="project" value="UniProtKB-KW"/>
</dbReference>
<feature type="domain" description="Quinate/shikimate 5-dehydrogenase/glutamyl-tRNA reductase" evidence="23">
    <location>
        <begin position="1347"/>
        <end position="1408"/>
    </location>
</feature>
<comment type="function">
    <text evidence="21">The AROM polypeptide catalyzes 5 consecutive enzymatic reactions in prechorismate polyaromatic amino acid biosynthesis.</text>
</comment>
<dbReference type="InterPro" id="IPR006151">
    <property type="entry name" value="Shikm_DH/Glu-tRNA_Rdtase"/>
</dbReference>
<comment type="similarity">
    <text evidence="4">In the N-terminal section; belongs to the shikimate kinase family.</text>
</comment>
<keyword evidence="12 21" id="KW-0862">Zinc</keyword>
<dbReference type="GO" id="GO:0008652">
    <property type="term" value="P:amino acid biosynthetic process"/>
    <property type="evidence" value="ECO:0007669"/>
    <property type="project" value="UniProtKB-KW"/>
</dbReference>
<dbReference type="GO" id="GO:0004764">
    <property type="term" value="F:shikimate 3-dehydrogenase (NADP+) activity"/>
    <property type="evidence" value="ECO:0007669"/>
    <property type="project" value="UniProtKB-EC"/>
</dbReference>
<keyword evidence="14" id="KW-0521">NADP</keyword>
<evidence type="ECO:0000256" key="7">
    <source>
        <dbReference type="ARBA" id="ARBA00022605"/>
    </source>
</evidence>
<dbReference type="Pfam" id="PF01487">
    <property type="entry name" value="DHquinase_I"/>
    <property type="match status" value="1"/>
</dbReference>
<evidence type="ECO:0000256" key="13">
    <source>
        <dbReference type="ARBA" id="ARBA00022840"/>
    </source>
</evidence>
<evidence type="ECO:0000256" key="17">
    <source>
        <dbReference type="ARBA" id="ARBA00023239"/>
    </source>
</evidence>
<dbReference type="InterPro" id="IPR013708">
    <property type="entry name" value="Shikimate_DH-bd_N"/>
</dbReference>
<evidence type="ECO:0000256" key="4">
    <source>
        <dbReference type="ARBA" id="ARBA00009349"/>
    </source>
</evidence>
<dbReference type="EC" id="4.2.1.10" evidence="21"/>
<comment type="pathway">
    <text evidence="21">Metabolic intermediate biosynthesis; chorismate biosynthesis; chorismate from D-erythrose 4-phosphate and phosphoenolpyruvate: step 3/7.</text>
</comment>
<dbReference type="PROSITE" id="PS00104">
    <property type="entry name" value="EPSP_SYNTHASE_1"/>
    <property type="match status" value="1"/>
</dbReference>
<dbReference type="PANTHER" id="PTHR21090">
    <property type="entry name" value="AROM/DEHYDROQUINATE SYNTHASE"/>
    <property type="match status" value="1"/>
</dbReference>
<dbReference type="GO" id="GO:0003856">
    <property type="term" value="F:3-dehydroquinate synthase activity"/>
    <property type="evidence" value="ECO:0007669"/>
    <property type="project" value="UniProtKB-EC"/>
</dbReference>
<evidence type="ECO:0000259" key="22">
    <source>
        <dbReference type="Pfam" id="PF00275"/>
    </source>
</evidence>
<feature type="domain" description="3-dehydroquinate synthase N-terminal" evidence="24">
    <location>
        <begin position="69"/>
        <end position="179"/>
    </location>
</feature>
<keyword evidence="11 21" id="KW-0418">Kinase</keyword>
<keyword evidence="15 21" id="KW-0560">Oxidoreductase</keyword>
<dbReference type="CDD" id="cd08195">
    <property type="entry name" value="DHQS"/>
    <property type="match status" value="1"/>
</dbReference>
<dbReference type="InterPro" id="IPR027417">
    <property type="entry name" value="P-loop_NTPase"/>
</dbReference>
<dbReference type="NCBIfam" id="TIGR01356">
    <property type="entry name" value="aroA"/>
    <property type="match status" value="1"/>
</dbReference>
<evidence type="ECO:0000256" key="11">
    <source>
        <dbReference type="ARBA" id="ARBA00022777"/>
    </source>
</evidence>
<dbReference type="EC" id="4.2.3.4" evidence="21"/>
<dbReference type="HAMAP" id="MF_00222">
    <property type="entry name" value="Shikimate_DH_AroE"/>
    <property type="match status" value="1"/>
</dbReference>
<comment type="pathway">
    <text evidence="2 21">Metabolic intermediate biosynthesis; chorismate biosynthesis; chorismate from D-erythrose 4-phosphate and phosphoenolpyruvate: step 5/7.</text>
</comment>
<dbReference type="SUPFAM" id="SSF52540">
    <property type="entry name" value="P-loop containing nucleoside triphosphate hydrolases"/>
    <property type="match status" value="1"/>
</dbReference>
<keyword evidence="16 21" id="KW-0057">Aromatic amino acid biosynthesis</keyword>
<organism evidence="28">
    <name type="scientific">Eutreptiella gymnastica</name>
    <dbReference type="NCBI Taxonomy" id="73025"/>
    <lineage>
        <taxon>Eukaryota</taxon>
        <taxon>Discoba</taxon>
        <taxon>Euglenozoa</taxon>
        <taxon>Euglenida</taxon>
        <taxon>Spirocuta</taxon>
        <taxon>Euglenophyceae</taxon>
        <taxon>Eutreptiales</taxon>
        <taxon>Eutreptiaceae</taxon>
        <taxon>Eutreptiella</taxon>
    </lineage>
</organism>
<comment type="pathway">
    <text evidence="21">Metabolic intermediate biosynthesis; chorismate biosynthesis; chorismate from D-erythrose 4-phosphate and phosphoenolpyruvate: step 2/7.</text>
</comment>
<dbReference type="PROSITE" id="PS01128">
    <property type="entry name" value="SHIKIMATE_KINASE"/>
    <property type="match status" value="1"/>
</dbReference>
<proteinExistence type="inferred from homology"/>
<dbReference type="GO" id="GO:0009423">
    <property type="term" value="P:chorismate biosynthetic process"/>
    <property type="evidence" value="ECO:0007669"/>
    <property type="project" value="UniProtKB-UniPathway"/>
</dbReference>
<comment type="similarity">
    <text evidence="5">Belongs to the EPSP synthase family.</text>
</comment>
<comment type="similarity">
    <text evidence="3">In the 2nd section; belongs to the type-I 3-dehydroquinase family.</text>
</comment>
<dbReference type="Gene3D" id="3.20.20.70">
    <property type="entry name" value="Aldolase class I"/>
    <property type="match status" value="1"/>
</dbReference>
<dbReference type="InterPro" id="IPR023193">
    <property type="entry name" value="EPSP_synthase_CS"/>
</dbReference>
<comment type="similarity">
    <text evidence="21">In the 2nd section; belongs to the EPSP synthase family.</text>
</comment>
<dbReference type="InterPro" id="IPR008289">
    <property type="entry name" value="Pentafunct_AroM"/>
</dbReference>
<dbReference type="Gene3D" id="3.65.10.10">
    <property type="entry name" value="Enolpyruvate transferase domain"/>
    <property type="match status" value="2"/>
</dbReference>
<gene>
    <name evidence="28" type="ORF">EGYM00392_LOCUS19359</name>
</gene>
<dbReference type="FunFam" id="3.65.10.10:FF:000012">
    <property type="entry name" value="Pentafunctional AROM polypeptide"/>
    <property type="match status" value="1"/>
</dbReference>
<keyword evidence="9 21" id="KW-0479">Metal-binding</keyword>
<dbReference type="Gene3D" id="3.40.50.300">
    <property type="entry name" value="P-loop containing nucleotide triphosphate hydrolases"/>
    <property type="match status" value="1"/>
</dbReference>
<dbReference type="InterPro" id="IPR056179">
    <property type="entry name" value="DHQS_C"/>
</dbReference>
<dbReference type="CDD" id="cd00464">
    <property type="entry name" value="SK"/>
    <property type="match status" value="1"/>
</dbReference>
<keyword evidence="6 21" id="KW-0963">Cytoplasm</keyword>
<dbReference type="HAMAP" id="MF_00110">
    <property type="entry name" value="DHQ_synthase"/>
    <property type="match status" value="1"/>
</dbReference>
<dbReference type="SUPFAM" id="SSF51735">
    <property type="entry name" value="NAD(P)-binding Rossmann-fold domains"/>
    <property type="match status" value="1"/>
</dbReference>
<comment type="catalytic activity">
    <reaction evidence="21">
        <text>shikimate + NADP(+) = 3-dehydroshikimate + NADPH + H(+)</text>
        <dbReference type="Rhea" id="RHEA:17737"/>
        <dbReference type="ChEBI" id="CHEBI:15378"/>
        <dbReference type="ChEBI" id="CHEBI:16630"/>
        <dbReference type="ChEBI" id="CHEBI:36208"/>
        <dbReference type="ChEBI" id="CHEBI:57783"/>
        <dbReference type="ChEBI" id="CHEBI:58349"/>
        <dbReference type="EC" id="1.1.1.25"/>
    </reaction>
</comment>
<keyword evidence="10" id="KW-0547">Nucleotide-binding</keyword>
<dbReference type="Pfam" id="PF01761">
    <property type="entry name" value="DHQ_synthase"/>
    <property type="match status" value="1"/>
</dbReference>
<evidence type="ECO:0000259" key="25">
    <source>
        <dbReference type="Pfam" id="PF08501"/>
    </source>
</evidence>
<accession>A0A7S1NAR1</accession>
<evidence type="ECO:0000256" key="21">
    <source>
        <dbReference type="PIRNR" id="PIRNR000514"/>
    </source>
</evidence>
<dbReference type="InterPro" id="IPR006264">
    <property type="entry name" value="EPSP_synthase"/>
</dbReference>
<dbReference type="InterPro" id="IPR001986">
    <property type="entry name" value="Enolpyruvate_Tfrase_dom"/>
</dbReference>
<feature type="domain" description="Enolpyruvate transferase" evidence="22">
    <location>
        <begin position="368"/>
        <end position="785"/>
    </location>
</feature>
<dbReference type="CDD" id="cd01556">
    <property type="entry name" value="EPSP_synthase"/>
    <property type="match status" value="1"/>
</dbReference>
<dbReference type="SUPFAM" id="SSF51569">
    <property type="entry name" value="Aldolase"/>
    <property type="match status" value="1"/>
</dbReference>
<evidence type="ECO:0000256" key="20">
    <source>
        <dbReference type="ARBA" id="ARBA00048567"/>
    </source>
</evidence>
<evidence type="ECO:0000256" key="6">
    <source>
        <dbReference type="ARBA" id="ARBA00022490"/>
    </source>
</evidence>
<dbReference type="Pfam" id="PF01488">
    <property type="entry name" value="Shikimate_DH"/>
    <property type="match status" value="1"/>
</dbReference>
<evidence type="ECO:0000256" key="16">
    <source>
        <dbReference type="ARBA" id="ARBA00023141"/>
    </source>
</evidence>
<dbReference type="GO" id="GO:0005737">
    <property type="term" value="C:cytoplasm"/>
    <property type="evidence" value="ECO:0007669"/>
    <property type="project" value="UniProtKB-SubCell"/>
</dbReference>
<dbReference type="Gene3D" id="3.40.50.720">
    <property type="entry name" value="NAD(P)-binding Rossmann-like Domain"/>
    <property type="match status" value="1"/>
</dbReference>